<comment type="caution">
    <text evidence="1">The sequence shown here is derived from an EMBL/GenBank/DDBJ whole genome shotgun (WGS) entry which is preliminary data.</text>
</comment>
<name>A0AAV1RA87_9ROSI</name>
<reference evidence="1 2" key="1">
    <citation type="submission" date="2024-01" db="EMBL/GenBank/DDBJ databases">
        <authorList>
            <person name="Waweru B."/>
        </authorList>
    </citation>
    <scope>NUCLEOTIDE SEQUENCE [LARGE SCALE GENOMIC DNA]</scope>
</reference>
<keyword evidence="2" id="KW-1185">Reference proteome</keyword>
<accession>A0AAV1RA87</accession>
<proteinExistence type="predicted"/>
<dbReference type="EMBL" id="CAWUPB010000913">
    <property type="protein sequence ID" value="CAK7331380.1"/>
    <property type="molecule type" value="Genomic_DNA"/>
</dbReference>
<organism evidence="1 2">
    <name type="scientific">Dovyalis caffra</name>
    <dbReference type="NCBI Taxonomy" id="77055"/>
    <lineage>
        <taxon>Eukaryota</taxon>
        <taxon>Viridiplantae</taxon>
        <taxon>Streptophyta</taxon>
        <taxon>Embryophyta</taxon>
        <taxon>Tracheophyta</taxon>
        <taxon>Spermatophyta</taxon>
        <taxon>Magnoliopsida</taxon>
        <taxon>eudicotyledons</taxon>
        <taxon>Gunneridae</taxon>
        <taxon>Pentapetalae</taxon>
        <taxon>rosids</taxon>
        <taxon>fabids</taxon>
        <taxon>Malpighiales</taxon>
        <taxon>Salicaceae</taxon>
        <taxon>Flacourtieae</taxon>
        <taxon>Dovyalis</taxon>
    </lineage>
</organism>
<protein>
    <submittedName>
        <fullName evidence="1">Uncharacterized protein</fullName>
    </submittedName>
</protein>
<dbReference type="AlphaFoldDB" id="A0AAV1RA87"/>
<gene>
    <name evidence="1" type="ORF">DCAF_LOCUS8437</name>
</gene>
<evidence type="ECO:0000313" key="1">
    <source>
        <dbReference type="EMBL" id="CAK7331380.1"/>
    </source>
</evidence>
<evidence type="ECO:0000313" key="2">
    <source>
        <dbReference type="Proteomes" id="UP001314170"/>
    </source>
</evidence>
<dbReference type="Proteomes" id="UP001314170">
    <property type="component" value="Unassembled WGS sequence"/>
</dbReference>
<sequence>MESNQYSCQTDYLFYYYSRLLVSRTVANHMGCIDIRDIWTWAVLRGHHVAHDRISDPKLTELYLRIDDSTRFRQLCIDNAPCAHHVAIRFPGSSQERHVLLCVREAYRAVNGHE</sequence>